<dbReference type="PANTHER" id="PTHR33885:SF3">
    <property type="entry name" value="PHAGE SHOCK PROTEIN C"/>
    <property type="match status" value="1"/>
</dbReference>
<feature type="domain" description="Phage shock protein PspC N-terminal" evidence="7">
    <location>
        <begin position="2"/>
        <end position="61"/>
    </location>
</feature>
<keyword evidence="5 6" id="KW-0472">Membrane</keyword>
<evidence type="ECO:0000259" key="7">
    <source>
        <dbReference type="Pfam" id="PF04024"/>
    </source>
</evidence>
<evidence type="ECO:0000313" key="9">
    <source>
        <dbReference type="Proteomes" id="UP000228528"/>
    </source>
</evidence>
<evidence type="ECO:0000256" key="4">
    <source>
        <dbReference type="ARBA" id="ARBA00022989"/>
    </source>
</evidence>
<dbReference type="InterPro" id="IPR052027">
    <property type="entry name" value="PspC"/>
</dbReference>
<keyword evidence="3 6" id="KW-0812">Transmembrane</keyword>
<reference evidence="9" key="1">
    <citation type="submission" date="2017-09" db="EMBL/GenBank/DDBJ databases">
        <title>Depth-based differentiation of microbial function through sediment-hosted aquifers and enrichment of novel symbionts in the deep terrestrial subsurface.</title>
        <authorList>
            <person name="Probst A.J."/>
            <person name="Ladd B."/>
            <person name="Jarett J.K."/>
            <person name="Geller-Mcgrath D.E."/>
            <person name="Sieber C.M.K."/>
            <person name="Emerson J.B."/>
            <person name="Anantharaman K."/>
            <person name="Thomas B.C."/>
            <person name="Malmstrom R."/>
            <person name="Stieglmeier M."/>
            <person name="Klingl A."/>
            <person name="Woyke T."/>
            <person name="Ryan C.M."/>
            <person name="Banfield J.F."/>
        </authorList>
    </citation>
    <scope>NUCLEOTIDE SEQUENCE [LARGE SCALE GENOMIC DNA]</scope>
</reference>
<dbReference type="PANTHER" id="PTHR33885">
    <property type="entry name" value="PHAGE SHOCK PROTEIN C"/>
    <property type="match status" value="1"/>
</dbReference>
<evidence type="ECO:0000256" key="3">
    <source>
        <dbReference type="ARBA" id="ARBA00022692"/>
    </source>
</evidence>
<evidence type="ECO:0000313" key="8">
    <source>
        <dbReference type="EMBL" id="PIR77771.1"/>
    </source>
</evidence>
<keyword evidence="4 6" id="KW-1133">Transmembrane helix</keyword>
<comment type="caution">
    <text evidence="8">The sequence shown here is derived from an EMBL/GenBank/DDBJ whole genome shotgun (WGS) entry which is preliminary data.</text>
</comment>
<protein>
    <recommendedName>
        <fullName evidence="7">Phage shock protein PspC N-terminal domain-containing protein</fullName>
    </recommendedName>
</protein>
<dbReference type="GO" id="GO:0005886">
    <property type="term" value="C:plasma membrane"/>
    <property type="evidence" value="ECO:0007669"/>
    <property type="project" value="UniProtKB-SubCell"/>
</dbReference>
<evidence type="ECO:0000256" key="5">
    <source>
        <dbReference type="ARBA" id="ARBA00023136"/>
    </source>
</evidence>
<sequence>MKKLTRSKTNRVWTGIIGGMGEYLNVDPTILRLLFIILVIFTGFVPGVLAYVLAMFIVPEKEDITQ</sequence>
<name>A0A2M6P248_9BACT</name>
<dbReference type="Proteomes" id="UP000228528">
    <property type="component" value="Unassembled WGS sequence"/>
</dbReference>
<evidence type="ECO:0000256" key="1">
    <source>
        <dbReference type="ARBA" id="ARBA00004162"/>
    </source>
</evidence>
<gene>
    <name evidence="8" type="ORF">COU30_00640</name>
</gene>
<feature type="transmembrane region" description="Helical" evidence="6">
    <location>
        <begin position="30"/>
        <end position="58"/>
    </location>
</feature>
<dbReference type="Pfam" id="PF04024">
    <property type="entry name" value="PspC"/>
    <property type="match status" value="1"/>
</dbReference>
<evidence type="ECO:0000256" key="6">
    <source>
        <dbReference type="SAM" id="Phobius"/>
    </source>
</evidence>
<accession>A0A2M6P248</accession>
<dbReference type="AlphaFoldDB" id="A0A2M6P248"/>
<comment type="subcellular location">
    <subcellularLocation>
        <location evidence="1">Cell membrane</location>
        <topology evidence="1">Single-pass membrane protein</topology>
    </subcellularLocation>
</comment>
<organism evidence="8 9">
    <name type="scientific">Candidatus Magasanikbacteria bacterium CG10_big_fil_rev_8_21_14_0_10_38_6</name>
    <dbReference type="NCBI Taxonomy" id="1974647"/>
    <lineage>
        <taxon>Bacteria</taxon>
        <taxon>Candidatus Magasanikiibacteriota</taxon>
    </lineage>
</organism>
<keyword evidence="2" id="KW-1003">Cell membrane</keyword>
<dbReference type="EMBL" id="PFBW01000030">
    <property type="protein sequence ID" value="PIR77771.1"/>
    <property type="molecule type" value="Genomic_DNA"/>
</dbReference>
<evidence type="ECO:0000256" key="2">
    <source>
        <dbReference type="ARBA" id="ARBA00022475"/>
    </source>
</evidence>
<proteinExistence type="predicted"/>
<dbReference type="InterPro" id="IPR007168">
    <property type="entry name" value="Phageshock_PspC_N"/>
</dbReference>